<feature type="domain" description="HTH tetR-type" evidence="5">
    <location>
        <begin position="16"/>
        <end position="76"/>
    </location>
</feature>
<dbReference type="Pfam" id="PF16925">
    <property type="entry name" value="TetR_C_13"/>
    <property type="match status" value="1"/>
</dbReference>
<keyword evidence="1" id="KW-0805">Transcription regulation</keyword>
<dbReference type="PROSITE" id="PS01081">
    <property type="entry name" value="HTH_TETR_1"/>
    <property type="match status" value="1"/>
</dbReference>
<dbReference type="InterPro" id="IPR011075">
    <property type="entry name" value="TetR_C"/>
</dbReference>
<gene>
    <name evidence="6" type="ORF">DFO61_4420</name>
</gene>
<dbReference type="GO" id="GO:0003677">
    <property type="term" value="F:DNA binding"/>
    <property type="evidence" value="ECO:0007669"/>
    <property type="project" value="UniProtKB-UniRule"/>
</dbReference>
<evidence type="ECO:0000313" key="6">
    <source>
        <dbReference type="EMBL" id="RIA19845.1"/>
    </source>
</evidence>
<evidence type="ECO:0000256" key="2">
    <source>
        <dbReference type="ARBA" id="ARBA00023125"/>
    </source>
</evidence>
<dbReference type="PANTHER" id="PTHR47506">
    <property type="entry name" value="TRANSCRIPTIONAL REGULATORY PROTEIN"/>
    <property type="match status" value="1"/>
</dbReference>
<evidence type="ECO:0000256" key="4">
    <source>
        <dbReference type="PROSITE-ProRule" id="PRU00335"/>
    </source>
</evidence>
<dbReference type="Gene3D" id="1.10.357.10">
    <property type="entry name" value="Tetracycline Repressor, domain 2"/>
    <property type="match status" value="1"/>
</dbReference>
<evidence type="ECO:0000259" key="5">
    <source>
        <dbReference type="PROSITE" id="PS50977"/>
    </source>
</evidence>
<proteinExistence type="predicted"/>
<dbReference type="SUPFAM" id="SSF46689">
    <property type="entry name" value="Homeodomain-like"/>
    <property type="match status" value="1"/>
</dbReference>
<protein>
    <submittedName>
        <fullName evidence="6">TetR family transcriptional regulator</fullName>
    </submittedName>
</protein>
<dbReference type="AlphaFoldDB" id="A0A397MC66"/>
<dbReference type="InterPro" id="IPR036271">
    <property type="entry name" value="Tet_transcr_reg_TetR-rel_C_sf"/>
</dbReference>
<accession>A0A397MC66</accession>
<dbReference type="PROSITE" id="PS50977">
    <property type="entry name" value="HTH_TETR_2"/>
    <property type="match status" value="1"/>
</dbReference>
<sequence length="211" mass="22649">MDKPEKSKPARGRPRTFDREAALAKATHLFWRQGYAATSIADLTAAMGIGSPSLYAAFGSKETLYAEAIDYYGKTYEGLVWANFCAAPTAREAITALLVDSAATFTGNLVEVPHGCMVALSSVANEGHVELGEHVRSARAVTCERIEARIRQAIETGELPPSTDAHALARFVQTLQSGMSLLARDGVGKAELSAVALLAMQNWDAHIRATR</sequence>
<dbReference type="SUPFAM" id="SSF48498">
    <property type="entry name" value="Tetracyclin repressor-like, C-terminal domain"/>
    <property type="match status" value="1"/>
</dbReference>
<dbReference type="EMBL" id="QXDA01000007">
    <property type="protein sequence ID" value="RIA19845.1"/>
    <property type="molecule type" value="Genomic_DNA"/>
</dbReference>
<dbReference type="Gene3D" id="1.10.10.60">
    <property type="entry name" value="Homeodomain-like"/>
    <property type="match status" value="1"/>
</dbReference>
<reference evidence="6 7" key="1">
    <citation type="submission" date="2018-08" db="EMBL/GenBank/DDBJ databases">
        <title>Genome sequencing of rice bacterial endophytes.</title>
        <authorList>
            <person name="Venturi V."/>
        </authorList>
    </citation>
    <scope>NUCLEOTIDE SEQUENCE [LARGE SCALE GENOMIC DNA]</scope>
    <source>
        <strain evidence="6 7">E1205</strain>
    </source>
</reference>
<feature type="DNA-binding region" description="H-T-H motif" evidence="4">
    <location>
        <begin position="39"/>
        <end position="58"/>
    </location>
</feature>
<dbReference type="InterPro" id="IPR009057">
    <property type="entry name" value="Homeodomain-like_sf"/>
</dbReference>
<dbReference type="InterPro" id="IPR001647">
    <property type="entry name" value="HTH_TetR"/>
</dbReference>
<evidence type="ECO:0000256" key="1">
    <source>
        <dbReference type="ARBA" id="ARBA00023015"/>
    </source>
</evidence>
<comment type="caution">
    <text evidence="6">The sequence shown here is derived from an EMBL/GenBank/DDBJ whole genome shotgun (WGS) entry which is preliminary data.</text>
</comment>
<evidence type="ECO:0000313" key="7">
    <source>
        <dbReference type="Proteomes" id="UP000265836"/>
    </source>
</evidence>
<dbReference type="InterPro" id="IPR023772">
    <property type="entry name" value="DNA-bd_HTH_TetR-type_CS"/>
</dbReference>
<dbReference type="RefSeq" id="WP_119694715.1">
    <property type="nucleotide sequence ID" value="NZ_QXDA01000007.1"/>
</dbReference>
<dbReference type="Proteomes" id="UP000265836">
    <property type="component" value="Unassembled WGS sequence"/>
</dbReference>
<evidence type="ECO:0000256" key="3">
    <source>
        <dbReference type="ARBA" id="ARBA00023163"/>
    </source>
</evidence>
<keyword evidence="2 4" id="KW-0238">DNA-binding</keyword>
<organism evidence="6 7">
    <name type="scientific">Ectopseudomonas oleovorans</name>
    <name type="common">Pseudomonas oleovorans</name>
    <dbReference type="NCBI Taxonomy" id="301"/>
    <lineage>
        <taxon>Bacteria</taxon>
        <taxon>Pseudomonadati</taxon>
        <taxon>Pseudomonadota</taxon>
        <taxon>Gammaproteobacteria</taxon>
        <taxon>Pseudomonadales</taxon>
        <taxon>Pseudomonadaceae</taxon>
        <taxon>Ectopseudomonas</taxon>
    </lineage>
</organism>
<dbReference type="Pfam" id="PF00440">
    <property type="entry name" value="TetR_N"/>
    <property type="match status" value="1"/>
</dbReference>
<dbReference type="PANTHER" id="PTHR47506:SF1">
    <property type="entry name" value="HTH-TYPE TRANSCRIPTIONAL REGULATOR YJDC"/>
    <property type="match status" value="1"/>
</dbReference>
<keyword evidence="3" id="KW-0804">Transcription</keyword>
<name>A0A397MC66_ECTOL</name>